<gene>
    <name evidence="1" type="ORF">PYW08_012904</name>
</gene>
<organism evidence="1 2">
    <name type="scientific">Mythimna loreyi</name>
    <dbReference type="NCBI Taxonomy" id="667449"/>
    <lineage>
        <taxon>Eukaryota</taxon>
        <taxon>Metazoa</taxon>
        <taxon>Ecdysozoa</taxon>
        <taxon>Arthropoda</taxon>
        <taxon>Hexapoda</taxon>
        <taxon>Insecta</taxon>
        <taxon>Pterygota</taxon>
        <taxon>Neoptera</taxon>
        <taxon>Endopterygota</taxon>
        <taxon>Lepidoptera</taxon>
        <taxon>Glossata</taxon>
        <taxon>Ditrysia</taxon>
        <taxon>Noctuoidea</taxon>
        <taxon>Noctuidae</taxon>
        <taxon>Noctuinae</taxon>
        <taxon>Hadenini</taxon>
        <taxon>Mythimna</taxon>
    </lineage>
</organism>
<evidence type="ECO:0000313" key="2">
    <source>
        <dbReference type="Proteomes" id="UP001231649"/>
    </source>
</evidence>
<reference evidence="1" key="1">
    <citation type="submission" date="2023-03" db="EMBL/GenBank/DDBJ databases">
        <title>Chromosome-level genomes of two armyworms, Mythimna separata and Mythimna loreyi, provide insights into the biosynthesis and reception of sex pheromones.</title>
        <authorList>
            <person name="Zhao H."/>
        </authorList>
    </citation>
    <scope>NUCLEOTIDE SEQUENCE</scope>
    <source>
        <strain evidence="1">BeijingLab</strain>
    </source>
</reference>
<sequence>MSDEALAGPSTVEAPLLNNSGTDSDQENNQLQMKRRRKQGRSWVIVQKFSNIRDAEVLIKNEGVWSVEKVHKTEEGVKRYYRCNKVKRRGLQCSAVVYLLFDSTSDEVILYRTEENHDHDSLGSLSARGISAETCKEIDKLFELKLKPKAIMSALAKKKGIKLPPNTQLKNYLAQIRHQKYGPSTISLGELKAWLISHSQIPEDCHCVFVVSFEVSDDDKDPYFRFMLSTKYLLSLASDCKIIHADATYKLIWQGFLVLIVGTTDRDRSFHPFALSVTSTERTTDFTFVFTALKNSVLSIHKKDLTPEVLISDAAKSIQNAFLKVFGPNVRIRMCWAHAKKNIQKQVEKLVDKSQRKQILSDIDALQCSSSSDVFDRACESFLAKWRDEKEFIKYFEEEWLIMNRNWYLGVLPGTPVTNNALEAFNRTIKDDYTLRERHSLSRFLVVAKDMVTEWSNIYKNNKSVSQQSTITLKQWTEAYQWAKLPKRLPVKQTTDSAKYYRIPAGDNMECKTFNEHWRSFDDFKDQFFSEWEVMLPINSEDWLSGRCNCPTFLKQYTCKHLLGLTIRLKYVEPPPEARNIPIGEKRKRGRPAKSKKALLIQ</sequence>
<name>A0ACC2Q1F6_9NEOP</name>
<comment type="caution">
    <text evidence="1">The sequence shown here is derived from an EMBL/GenBank/DDBJ whole genome shotgun (WGS) entry which is preliminary data.</text>
</comment>
<evidence type="ECO:0000313" key="1">
    <source>
        <dbReference type="EMBL" id="KAJ8705858.1"/>
    </source>
</evidence>
<dbReference type="EMBL" id="CM056807">
    <property type="protein sequence ID" value="KAJ8705858.1"/>
    <property type="molecule type" value="Genomic_DNA"/>
</dbReference>
<keyword evidence="2" id="KW-1185">Reference proteome</keyword>
<proteinExistence type="predicted"/>
<protein>
    <submittedName>
        <fullName evidence="1">Uncharacterized protein</fullName>
    </submittedName>
</protein>
<accession>A0ACC2Q1F6</accession>
<dbReference type="Proteomes" id="UP001231649">
    <property type="component" value="Chromosome 31"/>
</dbReference>